<evidence type="ECO:0000256" key="3">
    <source>
        <dbReference type="ARBA" id="ARBA00022692"/>
    </source>
</evidence>
<keyword evidence="8" id="KW-1185">Reference proteome</keyword>
<comment type="subcellular location">
    <subcellularLocation>
        <location evidence="1">Cell membrane</location>
        <topology evidence="1">Multi-pass membrane protein</topology>
    </subcellularLocation>
</comment>
<accession>A0A928V0T7</accession>
<dbReference type="InterPro" id="IPR005598">
    <property type="entry name" value="ATP_synth_I"/>
</dbReference>
<dbReference type="GO" id="GO:0005886">
    <property type="term" value="C:plasma membrane"/>
    <property type="evidence" value="ECO:0007669"/>
    <property type="project" value="UniProtKB-SubCell"/>
</dbReference>
<sequence length="110" mass="12270">MVLIVMSVAVMPIDPRWGLSLLWGFSVCLLPAVCFTWYAFRYRGARVVIASVKMFYRAETVKFFLTAILFAVVFHHADKISTAVFFLAFVAAQIASWLVSAMTIKPGSGK</sequence>
<evidence type="ECO:0000256" key="1">
    <source>
        <dbReference type="ARBA" id="ARBA00004651"/>
    </source>
</evidence>
<comment type="caution">
    <text evidence="7">The sequence shown here is derived from an EMBL/GenBank/DDBJ whole genome shotgun (WGS) entry which is preliminary data.</text>
</comment>
<keyword evidence="3 6" id="KW-0812">Transmembrane</keyword>
<dbReference type="AlphaFoldDB" id="A0A928V0T7"/>
<keyword evidence="2" id="KW-1003">Cell membrane</keyword>
<reference evidence="7" key="1">
    <citation type="submission" date="2018-07" db="EMBL/GenBank/DDBJ databases">
        <title>Genome assembly of strain Ka43.</title>
        <authorList>
            <person name="Kukolya J."/>
            <person name="Nagy I."/>
            <person name="Horvath B."/>
            <person name="Toth A."/>
        </authorList>
    </citation>
    <scope>NUCLEOTIDE SEQUENCE</scope>
    <source>
        <strain evidence="7">KB43</strain>
    </source>
</reference>
<evidence type="ECO:0000313" key="7">
    <source>
        <dbReference type="EMBL" id="MBE8715683.1"/>
    </source>
</evidence>
<feature type="transmembrane region" description="Helical" evidence="6">
    <location>
        <begin position="61"/>
        <end position="77"/>
    </location>
</feature>
<dbReference type="EMBL" id="PRDL01000001">
    <property type="protein sequence ID" value="MBE8715683.1"/>
    <property type="molecule type" value="Genomic_DNA"/>
</dbReference>
<dbReference type="Pfam" id="PF03899">
    <property type="entry name" value="ATP-synt_I"/>
    <property type="match status" value="1"/>
</dbReference>
<protein>
    <submittedName>
        <fullName evidence="7">F0F1 ATP synthase assembly protein I</fullName>
    </submittedName>
</protein>
<evidence type="ECO:0000256" key="2">
    <source>
        <dbReference type="ARBA" id="ARBA00022475"/>
    </source>
</evidence>
<gene>
    <name evidence="7" type="ORF">C4F51_00590</name>
</gene>
<proteinExistence type="predicted"/>
<evidence type="ECO:0000313" key="8">
    <source>
        <dbReference type="Proteomes" id="UP000652567"/>
    </source>
</evidence>
<feature type="transmembrane region" description="Helical" evidence="6">
    <location>
        <begin position="20"/>
        <end position="40"/>
    </location>
</feature>
<keyword evidence="4 6" id="KW-1133">Transmembrane helix</keyword>
<dbReference type="Proteomes" id="UP000652567">
    <property type="component" value="Unassembled WGS sequence"/>
</dbReference>
<evidence type="ECO:0000256" key="4">
    <source>
        <dbReference type="ARBA" id="ARBA00022989"/>
    </source>
</evidence>
<name>A0A928V0T7_9GAMM</name>
<keyword evidence="5 6" id="KW-0472">Membrane</keyword>
<evidence type="ECO:0000256" key="6">
    <source>
        <dbReference type="SAM" id="Phobius"/>
    </source>
</evidence>
<organism evidence="7 8">
    <name type="scientific">Cellvibrio polysaccharolyticus</name>
    <dbReference type="NCBI Taxonomy" id="2082724"/>
    <lineage>
        <taxon>Bacteria</taxon>
        <taxon>Pseudomonadati</taxon>
        <taxon>Pseudomonadota</taxon>
        <taxon>Gammaproteobacteria</taxon>
        <taxon>Cellvibrionales</taxon>
        <taxon>Cellvibrionaceae</taxon>
        <taxon>Cellvibrio</taxon>
    </lineage>
</organism>
<evidence type="ECO:0000256" key="5">
    <source>
        <dbReference type="ARBA" id="ARBA00023136"/>
    </source>
</evidence>
<feature type="transmembrane region" description="Helical" evidence="6">
    <location>
        <begin position="83"/>
        <end position="104"/>
    </location>
</feature>